<dbReference type="Pfam" id="PF01514">
    <property type="entry name" value="YscJ_FliF"/>
    <property type="match status" value="1"/>
</dbReference>
<keyword evidence="14" id="KW-0966">Cell projection</keyword>
<evidence type="ECO:0000256" key="10">
    <source>
        <dbReference type="SAM" id="MobiDB-lite"/>
    </source>
</evidence>
<feature type="region of interest" description="Disordered" evidence="10">
    <location>
        <begin position="297"/>
        <end position="330"/>
    </location>
</feature>
<protein>
    <recommendedName>
        <fullName evidence="9">Flagellar M-ring protein</fullName>
    </recommendedName>
</protein>
<dbReference type="InterPro" id="IPR043427">
    <property type="entry name" value="YscJ/FliF"/>
</dbReference>
<evidence type="ECO:0000313" key="14">
    <source>
        <dbReference type="EMBL" id="WPU64920.1"/>
    </source>
</evidence>
<evidence type="ECO:0000313" key="15">
    <source>
        <dbReference type="Proteomes" id="UP001324634"/>
    </source>
</evidence>
<keyword evidence="5 11" id="KW-0812">Transmembrane</keyword>
<proteinExistence type="inferred from homology"/>
<evidence type="ECO:0000256" key="7">
    <source>
        <dbReference type="ARBA" id="ARBA00023136"/>
    </source>
</evidence>
<dbReference type="NCBIfam" id="TIGR00206">
    <property type="entry name" value="fliF"/>
    <property type="match status" value="1"/>
</dbReference>
<keyword evidence="4" id="KW-1003">Cell membrane</keyword>
<organism evidence="14 15">
    <name type="scientific">Peredibacter starrii</name>
    <dbReference type="NCBI Taxonomy" id="28202"/>
    <lineage>
        <taxon>Bacteria</taxon>
        <taxon>Pseudomonadati</taxon>
        <taxon>Bdellovibrionota</taxon>
        <taxon>Bacteriovoracia</taxon>
        <taxon>Bacteriovoracales</taxon>
        <taxon>Bacteriovoracaceae</taxon>
        <taxon>Peredibacter</taxon>
    </lineage>
</organism>
<evidence type="ECO:0000256" key="5">
    <source>
        <dbReference type="ARBA" id="ARBA00022692"/>
    </source>
</evidence>
<dbReference type="InterPro" id="IPR000067">
    <property type="entry name" value="FlgMring_FliF"/>
</dbReference>
<accession>A0AAX4HP19</accession>
<dbReference type="Proteomes" id="UP001324634">
    <property type="component" value="Chromosome"/>
</dbReference>
<keyword evidence="6 11" id="KW-1133">Transmembrane helix</keyword>
<keyword evidence="15" id="KW-1185">Reference proteome</keyword>
<keyword evidence="7 11" id="KW-0472">Membrane</keyword>
<sequence>MNNFFSQTVQNFVDFFKSLDMTRRIGLIAVAGLLLASMTGIVVWSSKTDYKVLYTDLTKDDSAVIARMLEEGKINYQVADDGKTIKVPEDQVEIWRLEIAKKGVNFTGTVGYEVFDKQAFGTTSFVQKINKQRALEGELVKTIMHIKGVTRARIHLSIPEHSPFVSERKPPSASVVLDVERGVTMTGDEIKGIQSLVSSSVDGMRSHNVVVIDSRGKKLSENDGDNMSTETANRIALETKLNSQYEKKVEEILSRVIGEGKVIAKVAIKMDFTEKVETQTTYDSENAAVVSEVRNEQKMVGVRPSPQGIPGARSNLPGEAPQPGIPETRNDVDKSLVTRNMAVPTIVTKSKKPTAEISNMSVAVMVDGKKVPVMAKDGTPMVNEDGIPVTKYQAWTEEELQNFQAIVGSALGINQTRGDKLVIKNMEFAKEDLSEMEAIMRARENRELMKNITKYLMIGAIISLFFFMVVRPFIQWLTENSVESIEDFLPKTIEELEKIQANQRLPGLEDVLPSIEDKLNPEKIEGNMLREKIISLVEQNPGKAAQVVHEMIHAADTNKEIA</sequence>
<evidence type="ECO:0000256" key="4">
    <source>
        <dbReference type="ARBA" id="ARBA00022475"/>
    </source>
</evidence>
<dbReference type="PIRSF" id="PIRSF004862">
    <property type="entry name" value="FliF"/>
    <property type="match status" value="1"/>
</dbReference>
<evidence type="ECO:0000256" key="11">
    <source>
        <dbReference type="SAM" id="Phobius"/>
    </source>
</evidence>
<comment type="similarity">
    <text evidence="3 9">Belongs to the FliF family.</text>
</comment>
<dbReference type="AlphaFoldDB" id="A0AAX4HP19"/>
<dbReference type="InterPro" id="IPR045851">
    <property type="entry name" value="AMP-bd_C_sf"/>
</dbReference>
<comment type="function">
    <text evidence="9">The M ring may be actively involved in energy transduction.</text>
</comment>
<dbReference type="EMBL" id="CP139487">
    <property type="protein sequence ID" value="WPU64920.1"/>
    <property type="molecule type" value="Genomic_DNA"/>
</dbReference>
<evidence type="ECO:0000256" key="8">
    <source>
        <dbReference type="ARBA" id="ARBA00023143"/>
    </source>
</evidence>
<dbReference type="GO" id="GO:0009431">
    <property type="term" value="C:bacterial-type flagellum basal body, MS ring"/>
    <property type="evidence" value="ECO:0007669"/>
    <property type="project" value="InterPro"/>
</dbReference>
<dbReference type="InterPro" id="IPR013556">
    <property type="entry name" value="Flag_M-ring_C"/>
</dbReference>
<gene>
    <name evidence="14" type="primary">fliF</name>
    <name evidence="14" type="ORF">SOO65_19680</name>
</gene>
<keyword evidence="14" id="KW-0282">Flagellum</keyword>
<evidence type="ECO:0000256" key="2">
    <source>
        <dbReference type="ARBA" id="ARBA00004651"/>
    </source>
</evidence>
<dbReference type="KEGG" id="psti:SOO65_19680"/>
<keyword evidence="14" id="KW-0969">Cilium</keyword>
<dbReference type="RefSeq" id="WP_321394644.1">
    <property type="nucleotide sequence ID" value="NZ_CP139487.1"/>
</dbReference>
<feature type="transmembrane region" description="Helical" evidence="11">
    <location>
        <begin position="455"/>
        <end position="474"/>
    </location>
</feature>
<dbReference type="PANTHER" id="PTHR30046:SF0">
    <property type="entry name" value="FLAGELLAR M-RING PROTEIN"/>
    <property type="match status" value="1"/>
</dbReference>
<evidence type="ECO:0000256" key="3">
    <source>
        <dbReference type="ARBA" id="ARBA00007971"/>
    </source>
</evidence>
<evidence type="ECO:0000259" key="13">
    <source>
        <dbReference type="Pfam" id="PF08345"/>
    </source>
</evidence>
<feature type="domain" description="Flagellar M-ring C-terminal" evidence="13">
    <location>
        <begin position="253"/>
        <end position="428"/>
    </location>
</feature>
<dbReference type="PANTHER" id="PTHR30046">
    <property type="entry name" value="FLAGELLAR M-RING PROTEIN"/>
    <property type="match status" value="1"/>
</dbReference>
<reference evidence="14 15" key="1">
    <citation type="submission" date="2023-11" db="EMBL/GenBank/DDBJ databases">
        <title>Peredibacter starrii A3.12.</title>
        <authorList>
            <person name="Mitchell R.J."/>
        </authorList>
    </citation>
    <scope>NUCLEOTIDE SEQUENCE [LARGE SCALE GENOMIC DNA]</scope>
    <source>
        <strain evidence="14 15">A3.12</strain>
    </source>
</reference>
<dbReference type="Pfam" id="PF08345">
    <property type="entry name" value="YscJ_FliF_C"/>
    <property type="match status" value="1"/>
</dbReference>
<dbReference type="Gene3D" id="3.30.300.30">
    <property type="match status" value="1"/>
</dbReference>
<evidence type="ECO:0000259" key="12">
    <source>
        <dbReference type="Pfam" id="PF01514"/>
    </source>
</evidence>
<dbReference type="PRINTS" id="PR01009">
    <property type="entry name" value="FLGMRINGFLIF"/>
</dbReference>
<dbReference type="GO" id="GO:0003774">
    <property type="term" value="F:cytoskeletal motor activity"/>
    <property type="evidence" value="ECO:0007669"/>
    <property type="project" value="InterPro"/>
</dbReference>
<keyword evidence="8 9" id="KW-0975">Bacterial flagellum</keyword>
<dbReference type="GO" id="GO:0071973">
    <property type="term" value="P:bacterial-type flagellum-dependent cell motility"/>
    <property type="evidence" value="ECO:0007669"/>
    <property type="project" value="InterPro"/>
</dbReference>
<comment type="subcellular location">
    <subcellularLocation>
        <location evidence="1 9">Bacterial flagellum basal body</location>
    </subcellularLocation>
    <subcellularLocation>
        <location evidence="2">Cell membrane</location>
        <topology evidence="2">Multi-pass membrane protein</topology>
    </subcellularLocation>
</comment>
<evidence type="ECO:0000256" key="6">
    <source>
        <dbReference type="ARBA" id="ARBA00022989"/>
    </source>
</evidence>
<name>A0AAX4HP19_9BACT</name>
<feature type="domain" description="Flagellar M-ring N-terminal" evidence="12">
    <location>
        <begin position="46"/>
        <end position="220"/>
    </location>
</feature>
<feature type="transmembrane region" description="Helical" evidence="11">
    <location>
        <begin position="25"/>
        <end position="44"/>
    </location>
</feature>
<dbReference type="GO" id="GO:0005886">
    <property type="term" value="C:plasma membrane"/>
    <property type="evidence" value="ECO:0007669"/>
    <property type="project" value="UniProtKB-SubCell"/>
</dbReference>
<evidence type="ECO:0000256" key="1">
    <source>
        <dbReference type="ARBA" id="ARBA00004117"/>
    </source>
</evidence>
<evidence type="ECO:0000256" key="9">
    <source>
        <dbReference type="PIRNR" id="PIRNR004862"/>
    </source>
</evidence>
<dbReference type="InterPro" id="IPR006182">
    <property type="entry name" value="FliF_N_dom"/>
</dbReference>